<dbReference type="SFLD" id="SFLDF00274">
    <property type="entry name" value="ribosomal_protein_S12_methylth"/>
    <property type="match status" value="1"/>
</dbReference>
<dbReference type="SFLD" id="SFLDS00029">
    <property type="entry name" value="Radical_SAM"/>
    <property type="match status" value="1"/>
</dbReference>
<dbReference type="PROSITE" id="PS50926">
    <property type="entry name" value="TRAM"/>
    <property type="match status" value="1"/>
</dbReference>
<feature type="domain" description="Radical SAM core" evidence="11">
    <location>
        <begin position="137"/>
        <end position="367"/>
    </location>
</feature>
<feature type="binding site" evidence="8">
    <location>
        <position position="56"/>
    </location>
    <ligand>
        <name>[4Fe-4S] cluster</name>
        <dbReference type="ChEBI" id="CHEBI:49883"/>
        <label>1</label>
    </ligand>
</feature>
<dbReference type="InterPro" id="IPR012340">
    <property type="entry name" value="NA-bd_OB-fold"/>
</dbReference>
<dbReference type="InterPro" id="IPR006638">
    <property type="entry name" value="Elp3/MiaA/NifB-like_rSAM"/>
</dbReference>
<evidence type="ECO:0000259" key="11">
    <source>
        <dbReference type="PROSITE" id="PS51918"/>
    </source>
</evidence>
<dbReference type="EC" id="2.8.4.4" evidence="8"/>
<dbReference type="Gene3D" id="3.80.30.20">
    <property type="entry name" value="tm_1862 like domain"/>
    <property type="match status" value="1"/>
</dbReference>
<gene>
    <name evidence="8 12" type="primary">rimO</name>
    <name evidence="12" type="ORF">GU926_14085</name>
</gene>
<dbReference type="SMART" id="SM00729">
    <property type="entry name" value="Elp3"/>
    <property type="match status" value="1"/>
</dbReference>
<dbReference type="SUPFAM" id="SSF102114">
    <property type="entry name" value="Radical SAM enzymes"/>
    <property type="match status" value="1"/>
</dbReference>
<feature type="binding site" evidence="8">
    <location>
        <position position="151"/>
    </location>
    <ligand>
        <name>[4Fe-4S] cluster</name>
        <dbReference type="ChEBI" id="CHEBI:49883"/>
        <label>2</label>
        <note>4Fe-4S-S-AdoMet</note>
    </ligand>
</feature>
<feature type="binding site" evidence="8">
    <location>
        <position position="90"/>
    </location>
    <ligand>
        <name>[4Fe-4S] cluster</name>
        <dbReference type="ChEBI" id="CHEBI:49883"/>
        <label>1</label>
    </ligand>
</feature>
<dbReference type="KEGG" id="nib:GU926_14085"/>
<keyword evidence="6 8" id="KW-0408">Iron</keyword>
<comment type="function">
    <text evidence="8">Catalyzes the methylthiolation of an aspartic acid residue of ribosomal protein uS12.</text>
</comment>
<dbReference type="InterPro" id="IPR013848">
    <property type="entry name" value="Methylthiotransferase_N"/>
</dbReference>
<feature type="binding site" evidence="8">
    <location>
        <position position="155"/>
    </location>
    <ligand>
        <name>[4Fe-4S] cluster</name>
        <dbReference type="ChEBI" id="CHEBI:49883"/>
        <label>2</label>
        <note>4Fe-4S-S-AdoMet</note>
    </ligand>
</feature>
<feature type="domain" description="MTTase N-terminal" evidence="10">
    <location>
        <begin position="9"/>
        <end position="127"/>
    </location>
</feature>
<dbReference type="Gene3D" id="2.40.50.140">
    <property type="entry name" value="Nucleic acid-binding proteins"/>
    <property type="match status" value="1"/>
</dbReference>
<dbReference type="PANTHER" id="PTHR43837">
    <property type="entry name" value="RIBOSOMAL PROTEIN S12 METHYLTHIOTRANSFERASE RIMO"/>
    <property type="match status" value="1"/>
</dbReference>
<dbReference type="CDD" id="cd01335">
    <property type="entry name" value="Radical_SAM"/>
    <property type="match status" value="1"/>
</dbReference>
<comment type="catalytic activity">
    <reaction evidence="8">
        <text>L-aspartate(89)-[ribosomal protein uS12]-hydrogen + (sulfur carrier)-SH + AH2 + 2 S-adenosyl-L-methionine = 3-methylsulfanyl-L-aspartate(89)-[ribosomal protein uS12]-hydrogen + (sulfur carrier)-H + 5'-deoxyadenosine + L-methionine + A + S-adenosyl-L-homocysteine + 2 H(+)</text>
        <dbReference type="Rhea" id="RHEA:37087"/>
        <dbReference type="Rhea" id="RHEA-COMP:10460"/>
        <dbReference type="Rhea" id="RHEA-COMP:10461"/>
        <dbReference type="Rhea" id="RHEA-COMP:14737"/>
        <dbReference type="Rhea" id="RHEA-COMP:14739"/>
        <dbReference type="ChEBI" id="CHEBI:13193"/>
        <dbReference type="ChEBI" id="CHEBI:15378"/>
        <dbReference type="ChEBI" id="CHEBI:17319"/>
        <dbReference type="ChEBI" id="CHEBI:17499"/>
        <dbReference type="ChEBI" id="CHEBI:29917"/>
        <dbReference type="ChEBI" id="CHEBI:29961"/>
        <dbReference type="ChEBI" id="CHEBI:57844"/>
        <dbReference type="ChEBI" id="CHEBI:57856"/>
        <dbReference type="ChEBI" id="CHEBI:59789"/>
        <dbReference type="ChEBI" id="CHEBI:64428"/>
        <dbReference type="ChEBI" id="CHEBI:73599"/>
        <dbReference type="EC" id="2.8.4.4"/>
    </reaction>
</comment>
<dbReference type="FunFam" id="3.80.30.20:FF:000001">
    <property type="entry name" value="tRNA-2-methylthio-N(6)-dimethylallyladenosine synthase 2"/>
    <property type="match status" value="1"/>
</dbReference>
<keyword evidence="12" id="KW-0687">Ribonucleoprotein</keyword>
<evidence type="ECO:0000256" key="6">
    <source>
        <dbReference type="ARBA" id="ARBA00023004"/>
    </source>
</evidence>
<dbReference type="RefSeq" id="WP_160692975.1">
    <property type="nucleotide sequence ID" value="NZ_CP047897.1"/>
</dbReference>
<dbReference type="EMBL" id="CP047897">
    <property type="protein sequence ID" value="QHL88499.1"/>
    <property type="molecule type" value="Genomic_DNA"/>
</dbReference>
<proteinExistence type="inferred from homology"/>
<dbReference type="NCBIfam" id="TIGR01125">
    <property type="entry name" value="30S ribosomal protein S12 methylthiotransferase RimO"/>
    <property type="match status" value="1"/>
</dbReference>
<dbReference type="InterPro" id="IPR007197">
    <property type="entry name" value="rSAM"/>
</dbReference>
<keyword evidence="5 8" id="KW-0479">Metal-binding</keyword>
<evidence type="ECO:0000256" key="5">
    <source>
        <dbReference type="ARBA" id="ARBA00022723"/>
    </source>
</evidence>
<keyword evidence="4 8" id="KW-0949">S-adenosyl-L-methionine</keyword>
<dbReference type="PANTHER" id="PTHR43837:SF1">
    <property type="entry name" value="RIBOSOMAL PROTEIN US12 METHYLTHIOTRANSFERASE RIMO"/>
    <property type="match status" value="1"/>
</dbReference>
<dbReference type="InterPro" id="IPR002792">
    <property type="entry name" value="TRAM_dom"/>
</dbReference>
<dbReference type="InterPro" id="IPR058240">
    <property type="entry name" value="rSAM_sf"/>
</dbReference>
<dbReference type="GO" id="GO:0103039">
    <property type="term" value="F:protein methylthiotransferase activity"/>
    <property type="evidence" value="ECO:0007669"/>
    <property type="project" value="UniProtKB-EC"/>
</dbReference>
<dbReference type="Pfam" id="PF00919">
    <property type="entry name" value="UPF0004"/>
    <property type="match status" value="1"/>
</dbReference>
<evidence type="ECO:0000256" key="7">
    <source>
        <dbReference type="ARBA" id="ARBA00023014"/>
    </source>
</evidence>
<dbReference type="Proteomes" id="UP000464214">
    <property type="component" value="Chromosome"/>
</dbReference>
<organism evidence="12 13">
    <name type="scientific">Nibribacter ruber</name>
    <dbReference type="NCBI Taxonomy" id="2698458"/>
    <lineage>
        <taxon>Bacteria</taxon>
        <taxon>Pseudomonadati</taxon>
        <taxon>Bacteroidota</taxon>
        <taxon>Cytophagia</taxon>
        <taxon>Cytophagales</taxon>
        <taxon>Hymenobacteraceae</taxon>
        <taxon>Nibribacter</taxon>
    </lineage>
</organism>
<evidence type="ECO:0000256" key="3">
    <source>
        <dbReference type="ARBA" id="ARBA00022679"/>
    </source>
</evidence>
<feature type="binding site" evidence="8">
    <location>
        <position position="158"/>
    </location>
    <ligand>
        <name>[4Fe-4S] cluster</name>
        <dbReference type="ChEBI" id="CHEBI:49883"/>
        <label>2</label>
        <note>4Fe-4S-S-AdoMet</note>
    </ligand>
</feature>
<evidence type="ECO:0000256" key="4">
    <source>
        <dbReference type="ARBA" id="ARBA00022691"/>
    </source>
</evidence>
<dbReference type="NCBIfam" id="TIGR00089">
    <property type="entry name" value="MiaB/RimO family radical SAM methylthiotransferase"/>
    <property type="match status" value="1"/>
</dbReference>
<evidence type="ECO:0000256" key="8">
    <source>
        <dbReference type="HAMAP-Rule" id="MF_01865"/>
    </source>
</evidence>
<dbReference type="GO" id="GO:0046872">
    <property type="term" value="F:metal ion binding"/>
    <property type="evidence" value="ECO:0007669"/>
    <property type="project" value="UniProtKB-KW"/>
</dbReference>
<dbReference type="Pfam" id="PF18693">
    <property type="entry name" value="TRAM_2"/>
    <property type="match status" value="1"/>
</dbReference>
<dbReference type="HAMAP" id="MF_01865">
    <property type="entry name" value="MTTase_RimO"/>
    <property type="match status" value="1"/>
</dbReference>
<keyword evidence="1 8" id="KW-0004">4Fe-4S</keyword>
<keyword evidence="3 8" id="KW-0808">Transferase</keyword>
<dbReference type="InterPro" id="IPR005840">
    <property type="entry name" value="Ribosomal_uS12_MeSTrfase_RimO"/>
</dbReference>
<evidence type="ECO:0000256" key="1">
    <source>
        <dbReference type="ARBA" id="ARBA00022485"/>
    </source>
</evidence>
<dbReference type="InterPro" id="IPR038135">
    <property type="entry name" value="Methylthiotransferase_N_sf"/>
</dbReference>
<feature type="binding site" evidence="8">
    <location>
        <position position="18"/>
    </location>
    <ligand>
        <name>[4Fe-4S] cluster</name>
        <dbReference type="ChEBI" id="CHEBI:49883"/>
        <label>1</label>
    </ligand>
</feature>
<dbReference type="GO" id="GO:0051539">
    <property type="term" value="F:4 iron, 4 sulfur cluster binding"/>
    <property type="evidence" value="ECO:0007669"/>
    <property type="project" value="UniProtKB-UniRule"/>
</dbReference>
<evidence type="ECO:0000259" key="9">
    <source>
        <dbReference type="PROSITE" id="PS50926"/>
    </source>
</evidence>
<comment type="cofactor">
    <cofactor evidence="8">
        <name>[4Fe-4S] cluster</name>
        <dbReference type="ChEBI" id="CHEBI:49883"/>
    </cofactor>
    <text evidence="8">Binds 2 [4Fe-4S] clusters. One cluster is coordinated with 3 cysteines and an exchangeable S-adenosyl-L-methionine.</text>
</comment>
<dbReference type="InterPro" id="IPR005839">
    <property type="entry name" value="Methylthiotransferase"/>
</dbReference>
<dbReference type="GO" id="GO:0005840">
    <property type="term" value="C:ribosome"/>
    <property type="evidence" value="ECO:0007669"/>
    <property type="project" value="UniProtKB-KW"/>
</dbReference>
<keyword evidence="12" id="KW-0689">Ribosomal protein</keyword>
<dbReference type="GO" id="GO:0006400">
    <property type="term" value="P:tRNA modification"/>
    <property type="evidence" value="ECO:0007669"/>
    <property type="project" value="InterPro"/>
</dbReference>
<accession>A0A6P1P274</accession>
<keyword evidence="7 8" id="KW-0411">Iron-sulfur</keyword>
<evidence type="ECO:0000259" key="10">
    <source>
        <dbReference type="PROSITE" id="PS51449"/>
    </source>
</evidence>
<dbReference type="Pfam" id="PF04055">
    <property type="entry name" value="Radical_SAM"/>
    <property type="match status" value="1"/>
</dbReference>
<dbReference type="PROSITE" id="PS51449">
    <property type="entry name" value="MTTASE_N"/>
    <property type="match status" value="1"/>
</dbReference>
<evidence type="ECO:0000313" key="12">
    <source>
        <dbReference type="EMBL" id="QHL88499.1"/>
    </source>
</evidence>
<name>A0A6P1P274_9BACT</name>
<dbReference type="SFLD" id="SFLDG01061">
    <property type="entry name" value="methylthiotransferase"/>
    <property type="match status" value="1"/>
</dbReference>
<protein>
    <recommendedName>
        <fullName evidence="8">Ribosomal protein uS12 methylthiotransferase RimO</fullName>
        <shortName evidence="8">uS12 MTTase</shortName>
        <shortName evidence="8">uS12 methylthiotransferase</shortName>
        <ecNumber evidence="8">2.8.4.4</ecNumber>
    </recommendedName>
    <alternativeName>
        <fullName evidence="8">Ribosomal protein uS12 (aspartate-C(3))-methylthiotransferase</fullName>
    </alternativeName>
    <alternativeName>
        <fullName evidence="8">Ribosome maturation factor RimO</fullName>
    </alternativeName>
</protein>
<comment type="similarity">
    <text evidence="8">Belongs to the methylthiotransferase family. RimO subfamily.</text>
</comment>
<evidence type="ECO:0000256" key="2">
    <source>
        <dbReference type="ARBA" id="ARBA00022490"/>
    </source>
</evidence>
<dbReference type="GO" id="GO:0035599">
    <property type="term" value="F:aspartic acid methylthiotransferase activity"/>
    <property type="evidence" value="ECO:0007669"/>
    <property type="project" value="TreeGrafter"/>
</dbReference>
<keyword evidence="2 8" id="KW-0963">Cytoplasm</keyword>
<sequence>MKVRSLKQDKYNVITLGCSKNLVDSEVLMGQLQANEFDVVHDSEKDDANIIIVNTCGFIDNAKQESIDTILRYADAKDAGAIDKLYVTGCLSQRYKDSLETEIPQVDAFFGTMELPQLLKTLEANYKHELIGERLITTPSHYAYFKIAEGCNRPCSFCAIPLMRGKHMDRPMEDLVREATRLANMGTKELILIAQDLTYYGLQQYGERKLAELLQRLSDVNGIEWIRMQYAYPSQFPMDALDVMAERSNICKYLDMPLQHISDNMLKTMRRGISKRRTLELVDTIRQRVPDIALRTTLIAGHPGETQKDFEEMYQWVEESRFDRLGIFTYSHEENTHAFSLEDNVPEEVKQERADTIMELQQGISMELNEAKVGNTYKVLFDRKESGYYVGRTQYDSPEVDNEVLVPADSAYVRLGDFANVKITDSSDFDLYGEVVGSAQESAMHISTVDAISE</sequence>
<keyword evidence="13" id="KW-1185">Reference proteome</keyword>
<dbReference type="SFLD" id="SFLDG01082">
    <property type="entry name" value="B12-binding_domain_containing"/>
    <property type="match status" value="1"/>
</dbReference>
<reference evidence="12 13" key="1">
    <citation type="submission" date="2020-01" db="EMBL/GenBank/DDBJ databases">
        <authorList>
            <person name="Kim M."/>
        </authorList>
    </citation>
    <scope>NUCLEOTIDE SEQUENCE [LARGE SCALE GENOMIC DNA]</scope>
    <source>
        <strain evidence="12 13">BT10</strain>
    </source>
</reference>
<dbReference type="GO" id="GO:0005829">
    <property type="term" value="C:cytosol"/>
    <property type="evidence" value="ECO:0007669"/>
    <property type="project" value="TreeGrafter"/>
</dbReference>
<dbReference type="AlphaFoldDB" id="A0A6P1P274"/>
<evidence type="ECO:0000313" key="13">
    <source>
        <dbReference type="Proteomes" id="UP000464214"/>
    </source>
</evidence>
<dbReference type="InterPro" id="IPR023404">
    <property type="entry name" value="rSAM_horseshoe"/>
</dbReference>
<comment type="subcellular location">
    <subcellularLocation>
        <location evidence="8">Cytoplasm</location>
    </subcellularLocation>
</comment>
<dbReference type="PROSITE" id="PS51918">
    <property type="entry name" value="RADICAL_SAM"/>
    <property type="match status" value="1"/>
</dbReference>
<feature type="domain" description="TRAM" evidence="9">
    <location>
        <begin position="370"/>
        <end position="437"/>
    </location>
</feature>
<dbReference type="Gene3D" id="3.40.50.12160">
    <property type="entry name" value="Methylthiotransferase, N-terminal domain"/>
    <property type="match status" value="1"/>
</dbReference>